<reference evidence="7 8" key="1">
    <citation type="journal article" date="2011" name="J. Bacteriol.">
        <title>Complete genome sequence of the plant pathogen Ralstonia solanacearum strain Po82.</title>
        <authorList>
            <person name="Xu J."/>
            <person name="Zheng H.J."/>
            <person name="Liu L."/>
            <person name="Pan Z.C."/>
            <person name="Prior P."/>
            <person name="Tang B."/>
            <person name="Xu J.S."/>
            <person name="Zhang H."/>
            <person name="Tian Q."/>
            <person name="Zhang L.Q."/>
            <person name="Feng J."/>
        </authorList>
    </citation>
    <scope>NUCLEOTIDE SEQUENCE [LARGE SCALE GENOMIC DNA]</scope>
    <source>
        <strain evidence="7 8">Po82</strain>
    </source>
</reference>
<feature type="compositionally biased region" description="Basic and acidic residues" evidence="6">
    <location>
        <begin position="520"/>
        <end position="535"/>
    </location>
</feature>
<evidence type="ECO:0000313" key="7">
    <source>
        <dbReference type="EMBL" id="AEG70041.1"/>
    </source>
</evidence>
<feature type="region of interest" description="Disordered" evidence="6">
    <location>
        <begin position="1"/>
        <end position="86"/>
    </location>
</feature>
<evidence type="ECO:0000256" key="6">
    <source>
        <dbReference type="SAM" id="MobiDB-lite"/>
    </source>
</evidence>
<gene>
    <name evidence="7" type="ordered locus">RSPO_c02749</name>
</gene>
<feature type="compositionally biased region" description="Polar residues" evidence="6">
    <location>
        <begin position="537"/>
        <end position="552"/>
    </location>
</feature>
<feature type="region of interest" description="Disordered" evidence="6">
    <location>
        <begin position="373"/>
        <end position="393"/>
    </location>
</feature>
<evidence type="ECO:0000256" key="3">
    <source>
        <dbReference type="ARBA" id="ARBA00023785"/>
    </source>
</evidence>
<feature type="compositionally biased region" description="Basic and acidic residues" evidence="6">
    <location>
        <begin position="379"/>
        <end position="393"/>
    </location>
</feature>
<evidence type="ECO:0000313" key="8">
    <source>
        <dbReference type="Proteomes" id="UP000007953"/>
    </source>
</evidence>
<keyword evidence="2" id="KW-0012">Acyltransferase</keyword>
<protein>
    <submittedName>
        <fullName evidence="7">Type III effector protein</fullName>
    </submittedName>
</protein>
<dbReference type="KEGG" id="rsn:RSPO_c02749"/>
<evidence type="ECO:0000256" key="5">
    <source>
        <dbReference type="ARBA" id="ARBA00048662"/>
    </source>
</evidence>
<sequence>MFIMQRNFRVPANRQHSVPDVSANTATPANTGQASTDSALNSRGIAQAEPNARARNEQLSMLPRRRSRDEGPSHQTDQPEAQRLRVTPQPGAVSVNAATATFQPRVGGGASSSSGPKPALSMDLARKHYPALTRYLARLEAAHQSNITLNPIEDIDHIEAIIKGLNIADPKLNLHFDKMGAEDSREQIRGYVLAKKLEVELRLEPYQRSSDGWREIIDDGEHRIAMGVQCSKSSNDVSIVVIDSRSIDLASFTAGSGRKWDRVRQAITSSIQAKLGPSAPPVRLQVTFFATNTQKSPEGGAIFALSAAKKLASDPAIRTFQDSVLRKMAAGRYHGGVQFAEEGDAARLLPPSLYKHTTSRRVLDQYSMARARHSSAGLDRPDGRVNKKGQTLRERHTAHTIQRMDFTVDYPLLRTYSNSYEAKRIDFIRTALAHLTAQSEARHRQASLPPFPKPIGAVTATQSRANDPVRQRLVGATALNDLDVANHRHVVPNVSTSTTAPAQPIPVDRTGHVAFSRRESMPVDGHLDSRGERASVPDTSTPRRNIPVNSYGSAPARALPDSRASSSSAPKHKLSMDLARTHYPALTRYLERLEVAYQSNTALDPIEDIDHMEAIIKGLNITDPMLNLHFDKMGAEDNPEQIRGYVLAKKLEAELWLEPRQRSSDGWREIIDDGDHRIAMGVQCSKTSNDASIIVIDSRSMDLASFKAGSGQKWQRVLGAITSSIQAKLGPSAPPVRLQVTFFATNTQKSPEGSDIFALSAAKKMASDPAIRMLPSSMLRMMAKGRFHGGIQFVKEGKAAQLLPPSLYKHATSKRVLNDYWVKRMSSSLKGEGPDSKVNKKGQTLLERHAANEIQRPVRTYSNSNEAQSIDLNYPLLRTYSNSYEAKRIDLIRTALASLTGQHLA</sequence>
<dbReference type="HOGENOM" id="CLU_320517_0_0_4"/>
<evidence type="ECO:0000256" key="2">
    <source>
        <dbReference type="ARBA" id="ARBA00023315"/>
    </source>
</evidence>
<name>F6G508_RALS8</name>
<comment type="catalytic activity">
    <reaction evidence="5">
        <text>L-seryl-[protein] + acetyl-CoA = O-acetyl-L-seryl-[protein] + CoA</text>
        <dbReference type="Rhea" id="RHEA:59392"/>
        <dbReference type="Rhea" id="RHEA-COMP:9863"/>
        <dbReference type="Rhea" id="RHEA-COMP:15352"/>
        <dbReference type="ChEBI" id="CHEBI:29999"/>
        <dbReference type="ChEBI" id="CHEBI:57287"/>
        <dbReference type="ChEBI" id="CHEBI:57288"/>
        <dbReference type="ChEBI" id="CHEBI:141128"/>
    </reaction>
    <physiologicalReaction direction="left-to-right" evidence="5">
        <dbReference type="Rhea" id="RHEA:59393"/>
    </physiologicalReaction>
</comment>
<dbReference type="EMBL" id="CP002819">
    <property type="protein sequence ID" value="AEG70041.1"/>
    <property type="molecule type" value="Genomic_DNA"/>
</dbReference>
<dbReference type="Proteomes" id="UP000007953">
    <property type="component" value="Chromosome"/>
</dbReference>
<feature type="compositionally biased region" description="Polar residues" evidence="6">
    <location>
        <begin position="22"/>
        <end position="41"/>
    </location>
</feature>
<accession>F6G508</accession>
<proteinExistence type="inferred from homology"/>
<evidence type="ECO:0000256" key="1">
    <source>
        <dbReference type="ARBA" id="ARBA00022679"/>
    </source>
</evidence>
<comment type="similarity">
    <text evidence="3">Belongs to the acetyltransferase YopJ family.</text>
</comment>
<comment type="catalytic activity">
    <reaction evidence="4">
        <text>L-threonyl-[protein] + acetyl-CoA = O-acetyl-L-threonyl-[protein] + CoA</text>
        <dbReference type="Rhea" id="RHEA:65340"/>
        <dbReference type="Rhea" id="RHEA-COMP:11060"/>
        <dbReference type="Rhea" id="RHEA-COMP:16780"/>
        <dbReference type="ChEBI" id="CHEBI:30013"/>
        <dbReference type="ChEBI" id="CHEBI:57287"/>
        <dbReference type="ChEBI" id="CHEBI:57288"/>
        <dbReference type="ChEBI" id="CHEBI:141025"/>
    </reaction>
    <physiologicalReaction direction="left-to-right" evidence="4">
        <dbReference type="Rhea" id="RHEA:65341"/>
    </physiologicalReaction>
</comment>
<dbReference type="Pfam" id="PF03421">
    <property type="entry name" value="Acetyltransf_14"/>
    <property type="match status" value="2"/>
</dbReference>
<organism evidence="7 8">
    <name type="scientific">Ralstonia solanacearum (strain Po82)</name>
    <dbReference type="NCBI Taxonomy" id="1031711"/>
    <lineage>
        <taxon>Bacteria</taxon>
        <taxon>Pseudomonadati</taxon>
        <taxon>Pseudomonadota</taxon>
        <taxon>Betaproteobacteria</taxon>
        <taxon>Burkholderiales</taxon>
        <taxon>Burkholderiaceae</taxon>
        <taxon>Ralstonia</taxon>
        <taxon>Ralstonia solanacearum species complex</taxon>
    </lineage>
</organism>
<dbReference type="InterPro" id="IPR005083">
    <property type="entry name" value="YopJ-like"/>
</dbReference>
<keyword evidence="1" id="KW-0808">Transferase</keyword>
<dbReference type="PATRIC" id="fig|1031711.3.peg.2687"/>
<feature type="region of interest" description="Disordered" evidence="6">
    <location>
        <begin position="520"/>
        <end position="573"/>
    </location>
</feature>
<dbReference type="AlphaFoldDB" id="F6G508"/>
<dbReference type="GO" id="GO:0016746">
    <property type="term" value="F:acyltransferase activity"/>
    <property type="evidence" value="ECO:0007669"/>
    <property type="project" value="UniProtKB-KW"/>
</dbReference>
<evidence type="ECO:0000256" key="4">
    <source>
        <dbReference type="ARBA" id="ARBA00048364"/>
    </source>
</evidence>